<dbReference type="PANTHER" id="PTHR34135:SF2">
    <property type="entry name" value="LYSOZYME"/>
    <property type="match status" value="1"/>
</dbReference>
<dbReference type="GO" id="GO:0009253">
    <property type="term" value="P:peptidoglycan catabolic process"/>
    <property type="evidence" value="ECO:0007669"/>
    <property type="project" value="InterPro"/>
</dbReference>
<sequence>MRSSDQQEEVKVRIPLKYKTHGIDVSHHNGDIDWDKVSSFSKHRSSVRFCFVKATEGTDLIDKRFQTNWLALGERKIRRGAYHFFNPQTDPRLQALNYILNVDLDKGDLAPVLDWETLGYGRNRRQIVKNVSAWLEIIEKHYGIKPIIYTNKHIYLRYVRDNFPDYPLWISQYEVPELEGYDLSQVYFWQHSMKGKLEGIESSVDFNVFMRDDFEIDRLTLR</sequence>
<dbReference type="Proteomes" id="UP000249873">
    <property type="component" value="Chromosome"/>
</dbReference>
<reference evidence="4 5" key="1">
    <citation type="submission" date="2018-05" db="EMBL/GenBank/DDBJ databases">
        <title>Complete genome sequence of Arcticibacterium luteifluviistationis SM1504T, a cytophagaceae bacterium isolated from Arctic surface seawater.</title>
        <authorList>
            <person name="Li Y."/>
            <person name="Qin Q.-L."/>
        </authorList>
    </citation>
    <scope>NUCLEOTIDE SEQUENCE [LARGE SCALE GENOMIC DNA]</scope>
    <source>
        <strain evidence="4 5">SM1504</strain>
    </source>
</reference>
<dbReference type="EMBL" id="CP029480">
    <property type="protein sequence ID" value="AWV97201.1"/>
    <property type="molecule type" value="Genomic_DNA"/>
</dbReference>
<evidence type="ECO:0000256" key="1">
    <source>
        <dbReference type="ARBA" id="ARBA00010646"/>
    </source>
</evidence>
<dbReference type="AlphaFoldDB" id="A0A2Z4G7P6"/>
<dbReference type="Pfam" id="PF01183">
    <property type="entry name" value="Glyco_hydro_25"/>
    <property type="match status" value="1"/>
</dbReference>
<keyword evidence="3" id="KW-0326">Glycosidase</keyword>
<evidence type="ECO:0000256" key="2">
    <source>
        <dbReference type="ARBA" id="ARBA00022801"/>
    </source>
</evidence>
<organism evidence="4 5">
    <name type="scientific">Arcticibacterium luteifluviistationis</name>
    <dbReference type="NCBI Taxonomy" id="1784714"/>
    <lineage>
        <taxon>Bacteria</taxon>
        <taxon>Pseudomonadati</taxon>
        <taxon>Bacteroidota</taxon>
        <taxon>Cytophagia</taxon>
        <taxon>Cytophagales</taxon>
        <taxon>Leadbetterellaceae</taxon>
        <taxon>Arcticibacterium</taxon>
    </lineage>
</organism>
<accession>A0A2Z4G7P6</accession>
<dbReference type="SMART" id="SM00641">
    <property type="entry name" value="Glyco_25"/>
    <property type="match status" value="1"/>
</dbReference>
<dbReference type="SUPFAM" id="SSF51445">
    <property type="entry name" value="(Trans)glycosidases"/>
    <property type="match status" value="1"/>
</dbReference>
<dbReference type="Gene3D" id="3.20.20.80">
    <property type="entry name" value="Glycosidases"/>
    <property type="match status" value="1"/>
</dbReference>
<keyword evidence="5" id="KW-1185">Reference proteome</keyword>
<dbReference type="PROSITE" id="PS51904">
    <property type="entry name" value="GLYCOSYL_HYDROL_F25_2"/>
    <property type="match status" value="1"/>
</dbReference>
<dbReference type="KEGG" id="als:DJ013_03050"/>
<protein>
    <submittedName>
        <fullName evidence="4">Glycoside hydrolase</fullName>
    </submittedName>
</protein>
<name>A0A2Z4G7P6_9BACT</name>
<dbReference type="GO" id="GO:0003796">
    <property type="term" value="F:lysozyme activity"/>
    <property type="evidence" value="ECO:0007669"/>
    <property type="project" value="InterPro"/>
</dbReference>
<proteinExistence type="inferred from homology"/>
<dbReference type="InterPro" id="IPR017853">
    <property type="entry name" value="GH"/>
</dbReference>
<dbReference type="GO" id="GO:0016052">
    <property type="term" value="P:carbohydrate catabolic process"/>
    <property type="evidence" value="ECO:0007669"/>
    <property type="project" value="TreeGrafter"/>
</dbReference>
<evidence type="ECO:0000313" key="5">
    <source>
        <dbReference type="Proteomes" id="UP000249873"/>
    </source>
</evidence>
<dbReference type="PANTHER" id="PTHR34135">
    <property type="entry name" value="LYSOZYME"/>
    <property type="match status" value="1"/>
</dbReference>
<dbReference type="InterPro" id="IPR018077">
    <property type="entry name" value="Glyco_hydro_fam25_subgr"/>
</dbReference>
<dbReference type="OrthoDB" id="9798192at2"/>
<keyword evidence="2 4" id="KW-0378">Hydrolase</keyword>
<evidence type="ECO:0000313" key="4">
    <source>
        <dbReference type="EMBL" id="AWV97201.1"/>
    </source>
</evidence>
<gene>
    <name evidence="4" type="ORF">DJ013_03050</name>
</gene>
<comment type="similarity">
    <text evidence="1">Belongs to the glycosyl hydrolase 25 family.</text>
</comment>
<dbReference type="GO" id="GO:0016998">
    <property type="term" value="P:cell wall macromolecule catabolic process"/>
    <property type="evidence" value="ECO:0007669"/>
    <property type="project" value="InterPro"/>
</dbReference>
<dbReference type="InterPro" id="IPR002053">
    <property type="entry name" value="Glyco_hydro_25"/>
</dbReference>
<evidence type="ECO:0000256" key="3">
    <source>
        <dbReference type="ARBA" id="ARBA00023295"/>
    </source>
</evidence>